<evidence type="ECO:0000313" key="2">
    <source>
        <dbReference type="Proteomes" id="UP000009183"/>
    </source>
</evidence>
<dbReference type="EMBL" id="FN595992">
    <property type="protein sequence ID" value="CCB55712.1"/>
    <property type="molecule type" value="Genomic_DNA"/>
</dbReference>
<organism evidence="1 2">
    <name type="scientific">Vitis vinifera</name>
    <name type="common">Grape</name>
    <dbReference type="NCBI Taxonomy" id="29760"/>
    <lineage>
        <taxon>Eukaryota</taxon>
        <taxon>Viridiplantae</taxon>
        <taxon>Streptophyta</taxon>
        <taxon>Embryophyta</taxon>
        <taxon>Tracheophyta</taxon>
        <taxon>Spermatophyta</taxon>
        <taxon>Magnoliopsida</taxon>
        <taxon>eudicotyledons</taxon>
        <taxon>Gunneridae</taxon>
        <taxon>Pentapetalae</taxon>
        <taxon>rosids</taxon>
        <taxon>Vitales</taxon>
        <taxon>Vitaceae</taxon>
        <taxon>Viteae</taxon>
        <taxon>Vitis</taxon>
    </lineage>
</organism>
<accession>F6HMC4</accession>
<dbReference type="HOGENOM" id="CLU_3192382_0_0_1"/>
<dbReference type="PaxDb" id="29760-VIT_10s0003g01780.t01"/>
<name>F6HMC4_VITVI</name>
<dbReference type="InParanoid" id="F6HMC4"/>
<proteinExistence type="predicted"/>
<protein>
    <submittedName>
        <fullName evidence="1">Uncharacterized protein</fullName>
    </submittedName>
</protein>
<reference evidence="2" key="1">
    <citation type="journal article" date="2007" name="Nature">
        <title>The grapevine genome sequence suggests ancestral hexaploidization in major angiosperm phyla.</title>
        <authorList>
            <consortium name="The French-Italian Public Consortium for Grapevine Genome Characterization."/>
            <person name="Jaillon O."/>
            <person name="Aury J.-M."/>
            <person name="Noel B."/>
            <person name="Policriti A."/>
            <person name="Clepet C."/>
            <person name="Casagrande A."/>
            <person name="Choisne N."/>
            <person name="Aubourg S."/>
            <person name="Vitulo N."/>
            <person name="Jubin C."/>
            <person name="Vezzi A."/>
            <person name="Legeai F."/>
            <person name="Hugueney P."/>
            <person name="Dasilva C."/>
            <person name="Horner D."/>
            <person name="Mica E."/>
            <person name="Jublot D."/>
            <person name="Poulain J."/>
            <person name="Bruyere C."/>
            <person name="Billault A."/>
            <person name="Segurens B."/>
            <person name="Gouyvenoux M."/>
            <person name="Ugarte E."/>
            <person name="Cattonaro F."/>
            <person name="Anthouard V."/>
            <person name="Vico V."/>
            <person name="Del Fabbro C."/>
            <person name="Alaux M."/>
            <person name="Di Gaspero G."/>
            <person name="Dumas V."/>
            <person name="Felice N."/>
            <person name="Paillard S."/>
            <person name="Juman I."/>
            <person name="Moroldo M."/>
            <person name="Scalabrin S."/>
            <person name="Canaguier A."/>
            <person name="Le Clainche I."/>
            <person name="Malacrida G."/>
            <person name="Durand E."/>
            <person name="Pesole G."/>
            <person name="Laucou V."/>
            <person name="Chatelet P."/>
            <person name="Merdinoglu D."/>
            <person name="Delledonne M."/>
            <person name="Pezzotti M."/>
            <person name="Lecharny A."/>
            <person name="Scarpelli C."/>
            <person name="Artiguenave F."/>
            <person name="Pe M.E."/>
            <person name="Valle G."/>
            <person name="Morgante M."/>
            <person name="Caboche M."/>
            <person name="Adam-Blondon A.-F."/>
            <person name="Weissenbach J."/>
            <person name="Quetier F."/>
            <person name="Wincker P."/>
        </authorList>
    </citation>
    <scope>NUCLEOTIDE SEQUENCE [LARGE SCALE GENOMIC DNA]</scope>
    <source>
        <strain evidence="2">cv. Pinot noir / PN40024</strain>
    </source>
</reference>
<gene>
    <name evidence="1" type="ordered locus">VIT_10s0003g01780</name>
</gene>
<dbReference type="Proteomes" id="UP000009183">
    <property type="component" value="Chromosome 10"/>
</dbReference>
<dbReference type="AlphaFoldDB" id="F6HMC4"/>
<keyword evidence="2" id="KW-1185">Reference proteome</keyword>
<sequence length="46" mass="5227">MGWDKFKPKLIPGLKRNYQSCYIFPKLILLGIRDVTVAISSLSSTQ</sequence>
<evidence type="ECO:0000313" key="1">
    <source>
        <dbReference type="EMBL" id="CCB55712.1"/>
    </source>
</evidence>